<name>A0A8H5SMZ0_FUSHE</name>
<sequence>MAAVAAVTNRSAPKNQQIQLFYNTSNAQIALDLRSGASSHDGTVTTWSASLNDYKGIVLNPSQVAAANLNEVPMVVAVTTPYSSDGSANVNNISLVSPVYQQLTTTDLNNSSVAMISLGDDATVYYVAGTSKDTTVIWQYGMISGINNTVVSGVSVLMNSTLGGWYDTNDTVQHLVFQAANGVLWEFDVAQQNPLKINNTDNSLSPAMFGVTFAVDTAYVYYVDNQSNLVRITKKGNTWGSSAQVQGWQVAKGSQITVTTANGLNHIFFVPLTGQSELGTSNQHFQHVTDPIQQ</sequence>
<accession>A0A8H5SMZ0</accession>
<gene>
    <name evidence="1" type="ORF">FHETE_11296</name>
</gene>
<proteinExistence type="predicted"/>
<dbReference type="AlphaFoldDB" id="A0A8H5SMZ0"/>
<evidence type="ECO:0000313" key="2">
    <source>
        <dbReference type="Proteomes" id="UP000567885"/>
    </source>
</evidence>
<evidence type="ECO:0008006" key="3">
    <source>
        <dbReference type="Google" id="ProtNLM"/>
    </source>
</evidence>
<evidence type="ECO:0000313" key="1">
    <source>
        <dbReference type="EMBL" id="KAF5654493.1"/>
    </source>
</evidence>
<dbReference type="OrthoDB" id="5426604at2759"/>
<comment type="caution">
    <text evidence="1">The sequence shown here is derived from an EMBL/GenBank/DDBJ whole genome shotgun (WGS) entry which is preliminary data.</text>
</comment>
<reference evidence="1 2" key="1">
    <citation type="submission" date="2020-05" db="EMBL/GenBank/DDBJ databases">
        <title>Identification and distribution of gene clusters putatively required for synthesis of sphingolipid metabolism inhibitors in phylogenetically diverse species of the filamentous fungus Fusarium.</title>
        <authorList>
            <person name="Kim H.-S."/>
            <person name="Busman M."/>
            <person name="Brown D.W."/>
            <person name="Divon H."/>
            <person name="Uhlig S."/>
            <person name="Proctor R.H."/>
        </authorList>
    </citation>
    <scope>NUCLEOTIDE SEQUENCE [LARGE SCALE GENOMIC DNA]</scope>
    <source>
        <strain evidence="1 2">NRRL 20693</strain>
    </source>
</reference>
<keyword evidence="2" id="KW-1185">Reference proteome</keyword>
<dbReference type="Proteomes" id="UP000567885">
    <property type="component" value="Unassembled WGS sequence"/>
</dbReference>
<organism evidence="1 2">
    <name type="scientific">Fusarium heterosporum</name>
    <dbReference type="NCBI Taxonomy" id="42747"/>
    <lineage>
        <taxon>Eukaryota</taxon>
        <taxon>Fungi</taxon>
        <taxon>Dikarya</taxon>
        <taxon>Ascomycota</taxon>
        <taxon>Pezizomycotina</taxon>
        <taxon>Sordariomycetes</taxon>
        <taxon>Hypocreomycetidae</taxon>
        <taxon>Hypocreales</taxon>
        <taxon>Nectriaceae</taxon>
        <taxon>Fusarium</taxon>
        <taxon>Fusarium heterosporum species complex</taxon>
    </lineage>
</organism>
<protein>
    <recommendedName>
        <fullName evidence="3">Fucose-specific lectin</fullName>
    </recommendedName>
</protein>
<dbReference type="SUPFAM" id="SSF89372">
    <property type="entry name" value="Fucose-specific lectin"/>
    <property type="match status" value="1"/>
</dbReference>
<dbReference type="EMBL" id="JAAGWQ010000496">
    <property type="protein sequence ID" value="KAF5654493.1"/>
    <property type="molecule type" value="Genomic_DNA"/>
</dbReference>
<dbReference type="Gene3D" id="2.120.10.70">
    <property type="entry name" value="Fucose-specific lectin"/>
    <property type="match status" value="1"/>
</dbReference>